<organism evidence="12">
    <name type="scientific">freshwater metagenome</name>
    <dbReference type="NCBI Taxonomy" id="449393"/>
    <lineage>
        <taxon>unclassified sequences</taxon>
        <taxon>metagenomes</taxon>
        <taxon>ecological metagenomes</taxon>
    </lineage>
</organism>
<reference evidence="12" key="1">
    <citation type="submission" date="2020-05" db="EMBL/GenBank/DDBJ databases">
        <authorList>
            <person name="Chiriac C."/>
            <person name="Salcher M."/>
            <person name="Ghai R."/>
            <person name="Kavagutti S V."/>
        </authorList>
    </citation>
    <scope>NUCLEOTIDE SEQUENCE</scope>
</reference>
<evidence type="ECO:0000313" key="12">
    <source>
        <dbReference type="EMBL" id="CAB4634502.1"/>
    </source>
</evidence>
<accession>A0A6J6JBT4</accession>
<evidence type="ECO:0000256" key="6">
    <source>
        <dbReference type="ARBA" id="ARBA00022741"/>
    </source>
</evidence>
<dbReference type="GO" id="GO:0000049">
    <property type="term" value="F:tRNA binding"/>
    <property type="evidence" value="ECO:0007669"/>
    <property type="project" value="UniProtKB-KW"/>
</dbReference>
<evidence type="ECO:0000256" key="1">
    <source>
        <dbReference type="ARBA" id="ARBA00008226"/>
    </source>
</evidence>
<evidence type="ECO:0000256" key="5">
    <source>
        <dbReference type="ARBA" id="ARBA00022598"/>
    </source>
</evidence>
<name>A0A6J6JBT4_9ZZZZ</name>
<keyword evidence="9" id="KW-0648">Protein biosynthesis</keyword>
<evidence type="ECO:0000259" key="11">
    <source>
        <dbReference type="Pfam" id="PF02272"/>
    </source>
</evidence>
<dbReference type="Pfam" id="PF02272">
    <property type="entry name" value="DHHA1"/>
    <property type="match status" value="1"/>
</dbReference>
<protein>
    <recommendedName>
        <fullName evidence="3">Alanine--tRNA ligase</fullName>
        <ecNumber evidence="2">6.1.1.7</ecNumber>
    </recommendedName>
</protein>
<evidence type="ECO:0000256" key="3">
    <source>
        <dbReference type="ARBA" id="ARBA00017959"/>
    </source>
</evidence>
<evidence type="ECO:0000256" key="10">
    <source>
        <dbReference type="ARBA" id="ARBA00023146"/>
    </source>
</evidence>
<keyword evidence="10" id="KW-0030">Aminoacyl-tRNA synthetase</keyword>
<feature type="domain" description="DHHA1" evidence="11">
    <location>
        <begin position="3"/>
        <end position="75"/>
    </location>
</feature>
<dbReference type="GO" id="GO:0004813">
    <property type="term" value="F:alanine-tRNA ligase activity"/>
    <property type="evidence" value="ECO:0007669"/>
    <property type="project" value="UniProtKB-EC"/>
</dbReference>
<dbReference type="InterPro" id="IPR003156">
    <property type="entry name" value="DHHA1_dom"/>
</dbReference>
<evidence type="ECO:0000256" key="4">
    <source>
        <dbReference type="ARBA" id="ARBA00022555"/>
    </source>
</evidence>
<comment type="similarity">
    <text evidence="1">Belongs to the class-II aminoacyl-tRNA synthetase family.</text>
</comment>
<keyword evidence="5" id="KW-0436">Ligase</keyword>
<keyword evidence="6" id="KW-0547">Nucleotide-binding</keyword>
<dbReference type="EC" id="6.1.1.7" evidence="2"/>
<dbReference type="GO" id="GO:0006412">
    <property type="term" value="P:translation"/>
    <property type="evidence" value="ECO:0007669"/>
    <property type="project" value="UniProtKB-KW"/>
</dbReference>
<proteinExistence type="inferred from homology"/>
<dbReference type="GO" id="GO:0005524">
    <property type="term" value="F:ATP binding"/>
    <property type="evidence" value="ECO:0007669"/>
    <property type="project" value="UniProtKB-KW"/>
</dbReference>
<evidence type="ECO:0000256" key="8">
    <source>
        <dbReference type="ARBA" id="ARBA00022884"/>
    </source>
</evidence>
<gene>
    <name evidence="12" type="ORF">UFOPK2046_00566</name>
</gene>
<dbReference type="FunFam" id="3.10.310.40:FF:000001">
    <property type="entry name" value="Alanine--tRNA ligase"/>
    <property type="match status" value="1"/>
</dbReference>
<evidence type="ECO:0000256" key="9">
    <source>
        <dbReference type="ARBA" id="ARBA00022917"/>
    </source>
</evidence>
<evidence type="ECO:0000256" key="7">
    <source>
        <dbReference type="ARBA" id="ARBA00022840"/>
    </source>
</evidence>
<keyword evidence="4" id="KW-0820">tRNA-binding</keyword>
<keyword evidence="7" id="KW-0067">ATP-binding</keyword>
<dbReference type="AlphaFoldDB" id="A0A6J6JBT4"/>
<sequence length="78" mass="7336">MKNSVVALISSNDGKPVLVVAVSDEARAAGIKAGALVKVGSLVLGGGGGGKDDFAQGGGVDSARAIDALSAISASLAG</sequence>
<dbReference type="EMBL" id="CAEZVP010000089">
    <property type="protein sequence ID" value="CAB4634502.1"/>
    <property type="molecule type" value="Genomic_DNA"/>
</dbReference>
<evidence type="ECO:0000256" key="2">
    <source>
        <dbReference type="ARBA" id="ARBA00013168"/>
    </source>
</evidence>
<keyword evidence="8" id="KW-0694">RNA-binding</keyword>
<dbReference type="Gene3D" id="3.10.310.40">
    <property type="match status" value="1"/>
</dbReference>